<accession>A0A167L6Z4</accession>
<evidence type="ECO:0000256" key="3">
    <source>
        <dbReference type="ARBA" id="ARBA00022737"/>
    </source>
</evidence>
<evidence type="ECO:0000256" key="1">
    <source>
        <dbReference type="ARBA" id="ARBA00022527"/>
    </source>
</evidence>
<dbReference type="PROSITE" id="PS50078">
    <property type="entry name" value="POLO_BOX"/>
    <property type="match status" value="1"/>
</dbReference>
<dbReference type="EC" id="2.7.11.21" evidence="8"/>
<dbReference type="GO" id="GO:0007052">
    <property type="term" value="P:mitotic spindle organization"/>
    <property type="evidence" value="ECO:0007669"/>
    <property type="project" value="TreeGrafter"/>
</dbReference>
<keyword evidence="13" id="KW-1185">Reference proteome</keyword>
<dbReference type="Pfam" id="PF00069">
    <property type="entry name" value="Pkinase"/>
    <property type="match status" value="1"/>
</dbReference>
<dbReference type="PROSITE" id="PS00108">
    <property type="entry name" value="PROTEIN_KINASE_ST"/>
    <property type="match status" value="1"/>
</dbReference>
<keyword evidence="2 8" id="KW-0808">Transferase</keyword>
<dbReference type="PANTHER" id="PTHR24345">
    <property type="entry name" value="SERINE/THREONINE-PROTEIN KINASE PLK"/>
    <property type="match status" value="1"/>
</dbReference>
<dbReference type="SUPFAM" id="SSF56112">
    <property type="entry name" value="Protein kinase-like (PK-like)"/>
    <property type="match status" value="1"/>
</dbReference>
<comment type="similarity">
    <text evidence="8">Belongs to the protein kinase superfamily. Ser/Thr protein kinase family. CDC5/Polo subfamily.</text>
</comment>
<dbReference type="PANTHER" id="PTHR24345:SF0">
    <property type="entry name" value="CELL CYCLE SERINE_THREONINE-PROTEIN KINASE CDC5_MSD2"/>
    <property type="match status" value="1"/>
</dbReference>
<evidence type="ECO:0000259" key="11">
    <source>
        <dbReference type="PROSITE" id="PS50078"/>
    </source>
</evidence>
<reference evidence="12 13" key="1">
    <citation type="journal article" date="2016" name="Mol. Biol. Evol.">
        <title>Comparative Genomics of Early-Diverging Mushroom-Forming Fungi Provides Insights into the Origins of Lignocellulose Decay Capabilities.</title>
        <authorList>
            <person name="Nagy L.G."/>
            <person name="Riley R."/>
            <person name="Tritt A."/>
            <person name="Adam C."/>
            <person name="Daum C."/>
            <person name="Floudas D."/>
            <person name="Sun H."/>
            <person name="Yadav J.S."/>
            <person name="Pangilinan J."/>
            <person name="Larsson K.H."/>
            <person name="Matsuura K."/>
            <person name="Barry K."/>
            <person name="Labutti K."/>
            <person name="Kuo R."/>
            <person name="Ohm R.A."/>
            <person name="Bhattacharya S.S."/>
            <person name="Shirouzu T."/>
            <person name="Yoshinaga Y."/>
            <person name="Martin F.M."/>
            <person name="Grigoriev I.V."/>
            <person name="Hibbett D.S."/>
        </authorList>
    </citation>
    <scope>NUCLEOTIDE SEQUENCE [LARGE SCALE GENOMIC DNA]</scope>
    <source>
        <strain evidence="12 13">TUFC12733</strain>
    </source>
</reference>
<feature type="domain" description="POLO box" evidence="11">
    <location>
        <begin position="653"/>
        <end position="732"/>
    </location>
</feature>
<dbReference type="PROSITE" id="PS50011">
    <property type="entry name" value="PROTEIN_KINASE_DOM"/>
    <property type="match status" value="1"/>
</dbReference>
<keyword evidence="4 7" id="KW-0547">Nucleotide-binding</keyword>
<feature type="compositionally biased region" description="Basic and acidic residues" evidence="9">
    <location>
        <begin position="54"/>
        <end position="75"/>
    </location>
</feature>
<evidence type="ECO:0000313" key="12">
    <source>
        <dbReference type="EMBL" id="KZO95394.1"/>
    </source>
</evidence>
<dbReference type="STRING" id="1330018.A0A167L6Z4"/>
<dbReference type="FunFam" id="1.10.510.10:FF:000571">
    <property type="entry name" value="Maternal embryonic leucine zipper kinase"/>
    <property type="match status" value="1"/>
</dbReference>
<protein>
    <recommendedName>
        <fullName evidence="8">Serine/threonine-protein kinase</fullName>
        <ecNumber evidence="8">2.7.11.21</ecNumber>
    </recommendedName>
</protein>
<dbReference type="Gene3D" id="1.10.510.10">
    <property type="entry name" value="Transferase(Phosphotransferase) domain 1"/>
    <property type="match status" value="1"/>
</dbReference>
<evidence type="ECO:0000256" key="8">
    <source>
        <dbReference type="RuleBase" id="RU361162"/>
    </source>
</evidence>
<name>A0A167L6Z4_CALVF</name>
<dbReference type="InterPro" id="IPR000719">
    <property type="entry name" value="Prot_kinase_dom"/>
</dbReference>
<evidence type="ECO:0000256" key="5">
    <source>
        <dbReference type="ARBA" id="ARBA00022777"/>
    </source>
</evidence>
<sequence>MSTSVLPPRMPTATAPLLPRHISKPRMAPLAPLAPLPPALLVKSSPPPPVPSKDLPHKDHAGPAAREKDKDGKEKERKHKLKPEFRDPPRLVIDKQGAQQYTVLSVLGQGGFARVYEARDGQGKALALKVINKGKLADTKAKTRLYAEIKIHRALNHPHVCAFGDCFEDDDNVYITLELCRAGSLMDFVRKRARLSEPEVRLYMVQLAGAISYLHTHQIIHRDLKLGNLFLDDRLELKVGDFGLAALLEREGERKTTICGTPNYIAPEVLFASKTHGHSYEVDIWSIGVIMFTMLTGKPPFQTDKVEDIYRRIRDSKYEFPATFDISPSAKNLVQRLLSQKPEDRPTPQNLLSHPFFTDGHVPAWMSQAARTSAPNYTPSEQLKAPANLKALRKRAQIDDVGGIRVRREGVLAASHNGASSAQQNAANAARAWEDGEREFEKAVNVGSPISALLRSAKLPLVVSGEPVPENLMRKLSVQSFAPKRSQQKEQISPAKRSPAKSTVTRVSGRPRPVSGLQKVEEEDLRTSRALMARYARGDTENVPPPPSSSGGMGTSLTATRTRTALPQSRSGLPVLSRGPSLTSLAREVVRPSARESQAEARSKEVLADAARARAHALDGTARTLNDAFAAREQGRLWRDPALDARLPGKVVFVQSWVDYTHKYGMGYALTDGTTGVYFNDSSSMVLAPDNEHFDFVMPTTDQRSYSRSSQLVSSYPDSDSGSSNFAKFSASPITSSSNSSSTDLDTKVVLLRAFKNYIYEELYKQQAYTYVDMTKQDGMDFVQKWHRMNNVVMFTLSNGARQVCFPGPDVKRDPDAWSKFNYSDHTKIILSSSGRHVTYVDKDYKLHEYTLAKLMATAVAPPGTKTEKEMRNNDRLIRRLAYCRDVLIKMHTGKLDKEEANLPLATSGNTGTTKTAGLR</sequence>
<gene>
    <name evidence="12" type="ORF">CALVIDRAFT_538169</name>
</gene>
<dbReference type="GO" id="GO:0005634">
    <property type="term" value="C:nucleus"/>
    <property type="evidence" value="ECO:0007669"/>
    <property type="project" value="TreeGrafter"/>
</dbReference>
<evidence type="ECO:0000256" key="9">
    <source>
        <dbReference type="SAM" id="MobiDB-lite"/>
    </source>
</evidence>
<comment type="catalytic activity">
    <reaction evidence="8">
        <text>L-threonyl-[protein] + ATP = O-phospho-L-threonyl-[protein] + ADP + H(+)</text>
        <dbReference type="Rhea" id="RHEA:46608"/>
        <dbReference type="Rhea" id="RHEA-COMP:11060"/>
        <dbReference type="Rhea" id="RHEA-COMP:11605"/>
        <dbReference type="ChEBI" id="CHEBI:15378"/>
        <dbReference type="ChEBI" id="CHEBI:30013"/>
        <dbReference type="ChEBI" id="CHEBI:30616"/>
        <dbReference type="ChEBI" id="CHEBI:61977"/>
        <dbReference type="ChEBI" id="CHEBI:456216"/>
        <dbReference type="EC" id="2.7.11.21"/>
    </reaction>
</comment>
<evidence type="ECO:0000256" key="7">
    <source>
        <dbReference type="PROSITE-ProRule" id="PRU10141"/>
    </source>
</evidence>
<dbReference type="GO" id="GO:0005524">
    <property type="term" value="F:ATP binding"/>
    <property type="evidence" value="ECO:0007669"/>
    <property type="project" value="UniProtKB-UniRule"/>
</dbReference>
<feature type="binding site" evidence="7">
    <location>
        <position position="129"/>
    </location>
    <ligand>
        <name>ATP</name>
        <dbReference type="ChEBI" id="CHEBI:30616"/>
    </ligand>
</feature>
<dbReference type="GO" id="GO:0000922">
    <property type="term" value="C:spindle pole"/>
    <property type="evidence" value="ECO:0007669"/>
    <property type="project" value="TreeGrafter"/>
</dbReference>
<dbReference type="InterPro" id="IPR033695">
    <property type="entry name" value="POLO_box_2"/>
</dbReference>
<dbReference type="SMART" id="SM00220">
    <property type="entry name" value="S_TKc"/>
    <property type="match status" value="1"/>
</dbReference>
<dbReference type="Pfam" id="PF00659">
    <property type="entry name" value="POLO_box"/>
    <property type="match status" value="2"/>
</dbReference>
<dbReference type="FunFam" id="3.30.200.20:FF:000042">
    <property type="entry name" value="Aurora kinase A"/>
    <property type="match status" value="1"/>
</dbReference>
<evidence type="ECO:0000256" key="2">
    <source>
        <dbReference type="ARBA" id="ARBA00022679"/>
    </source>
</evidence>
<dbReference type="InterPro" id="IPR017441">
    <property type="entry name" value="Protein_kinase_ATP_BS"/>
</dbReference>
<dbReference type="CDD" id="cd13118">
    <property type="entry name" value="POLO_box_1"/>
    <property type="match status" value="1"/>
</dbReference>
<dbReference type="GO" id="GO:0005816">
    <property type="term" value="C:spindle pole body"/>
    <property type="evidence" value="ECO:0007669"/>
    <property type="project" value="TreeGrafter"/>
</dbReference>
<dbReference type="PROSITE" id="PS00107">
    <property type="entry name" value="PROTEIN_KINASE_ATP"/>
    <property type="match status" value="1"/>
</dbReference>
<feature type="domain" description="Protein kinase" evidence="10">
    <location>
        <begin position="101"/>
        <end position="357"/>
    </location>
</feature>
<dbReference type="Proteomes" id="UP000076738">
    <property type="component" value="Unassembled WGS sequence"/>
</dbReference>
<dbReference type="AlphaFoldDB" id="A0A167L6Z4"/>
<keyword evidence="6 7" id="KW-0067">ATP-binding</keyword>
<dbReference type="SUPFAM" id="SSF82615">
    <property type="entry name" value="Polo-box domain"/>
    <property type="match status" value="2"/>
</dbReference>
<keyword evidence="3" id="KW-0677">Repeat</keyword>
<dbReference type="GO" id="GO:0000776">
    <property type="term" value="C:kinetochore"/>
    <property type="evidence" value="ECO:0007669"/>
    <property type="project" value="TreeGrafter"/>
</dbReference>
<dbReference type="InterPro" id="IPR008271">
    <property type="entry name" value="Ser/Thr_kinase_AS"/>
</dbReference>
<organism evidence="12 13">
    <name type="scientific">Calocera viscosa (strain TUFC12733)</name>
    <dbReference type="NCBI Taxonomy" id="1330018"/>
    <lineage>
        <taxon>Eukaryota</taxon>
        <taxon>Fungi</taxon>
        <taxon>Dikarya</taxon>
        <taxon>Basidiomycota</taxon>
        <taxon>Agaricomycotina</taxon>
        <taxon>Dacrymycetes</taxon>
        <taxon>Dacrymycetales</taxon>
        <taxon>Dacrymycetaceae</taxon>
        <taxon>Calocera</taxon>
    </lineage>
</organism>
<proteinExistence type="inferred from homology"/>
<dbReference type="InterPro" id="IPR011009">
    <property type="entry name" value="Kinase-like_dom_sf"/>
</dbReference>
<dbReference type="CDD" id="cd13117">
    <property type="entry name" value="POLO_box_2"/>
    <property type="match status" value="1"/>
</dbReference>
<evidence type="ECO:0000256" key="6">
    <source>
        <dbReference type="ARBA" id="ARBA00022840"/>
    </source>
</evidence>
<evidence type="ECO:0000256" key="4">
    <source>
        <dbReference type="ARBA" id="ARBA00022741"/>
    </source>
</evidence>
<dbReference type="Gene3D" id="3.30.1120.30">
    <property type="entry name" value="POLO box domain"/>
    <property type="match status" value="2"/>
</dbReference>
<dbReference type="InterPro" id="IPR000959">
    <property type="entry name" value="POLO_box_dom"/>
</dbReference>
<feature type="region of interest" description="Disordered" evidence="9">
    <location>
        <begin position="1"/>
        <end position="85"/>
    </location>
</feature>
<feature type="region of interest" description="Disordered" evidence="9">
    <location>
        <begin position="479"/>
        <end position="557"/>
    </location>
</feature>
<dbReference type="OrthoDB" id="408964at2759"/>
<keyword evidence="1 8" id="KW-0723">Serine/threonine-protein kinase</keyword>
<evidence type="ECO:0000259" key="10">
    <source>
        <dbReference type="PROSITE" id="PS50011"/>
    </source>
</evidence>
<dbReference type="GO" id="GO:0004674">
    <property type="term" value="F:protein serine/threonine kinase activity"/>
    <property type="evidence" value="ECO:0007669"/>
    <property type="project" value="UniProtKB-KW"/>
</dbReference>
<dbReference type="InterPro" id="IPR033701">
    <property type="entry name" value="POLO_box_1"/>
</dbReference>
<dbReference type="InterPro" id="IPR036947">
    <property type="entry name" value="POLO_box_dom_sf"/>
</dbReference>
<dbReference type="CDD" id="cd14099">
    <property type="entry name" value="STKc_PLK"/>
    <property type="match status" value="1"/>
</dbReference>
<dbReference type="GO" id="GO:0005737">
    <property type="term" value="C:cytoplasm"/>
    <property type="evidence" value="ECO:0007669"/>
    <property type="project" value="TreeGrafter"/>
</dbReference>
<keyword evidence="5 8" id="KW-0418">Kinase</keyword>
<dbReference type="EMBL" id="KV417289">
    <property type="protein sequence ID" value="KZO95394.1"/>
    <property type="molecule type" value="Genomic_DNA"/>
</dbReference>
<evidence type="ECO:0000313" key="13">
    <source>
        <dbReference type="Proteomes" id="UP000076738"/>
    </source>
</evidence>